<dbReference type="CDD" id="cd07067">
    <property type="entry name" value="HP_PGM_like"/>
    <property type="match status" value="1"/>
</dbReference>
<dbReference type="GO" id="GO:0005737">
    <property type="term" value="C:cytoplasm"/>
    <property type="evidence" value="ECO:0007669"/>
    <property type="project" value="TreeGrafter"/>
</dbReference>
<dbReference type="Gene3D" id="3.40.50.1240">
    <property type="entry name" value="Phosphoglycerate mutase-like"/>
    <property type="match status" value="1"/>
</dbReference>
<sequence length="201" mass="22266">MSVSHQRVTKLYLIRHGQTAYNRDDRLRGHADPELTDLGYEQAEALGRIFAGVMLSRVVSSPLRRALDTARPIACAAGVPVEMDDDLNDRDYGRWTGASRAAVLQQFGSVDAAPGVEPWDTLCGRVMRAFWSMLETSTGPAFAMVGHDATNRVLLTGLVNELKGKAGRIHQDNGCWNRLDWNGHRWVLAVLNAVPQDHQHP</sequence>
<reference evidence="2 3" key="1">
    <citation type="submission" date="2018-06" db="EMBL/GenBank/DDBJ databases">
        <title>Genomic Encyclopedia of Type Strains, Phase IV (KMG-IV): sequencing the most valuable type-strain genomes for metagenomic binning, comparative biology and taxonomic classification.</title>
        <authorList>
            <person name="Goeker M."/>
        </authorList>
    </citation>
    <scope>NUCLEOTIDE SEQUENCE [LARGE SCALE GENOMIC DNA]</scope>
    <source>
        <strain evidence="2 3">DSM 25520</strain>
    </source>
</reference>
<dbReference type="Proteomes" id="UP000253628">
    <property type="component" value="Unassembled WGS sequence"/>
</dbReference>
<dbReference type="InterPro" id="IPR001345">
    <property type="entry name" value="PG/BPGM_mutase_AS"/>
</dbReference>
<dbReference type="InterPro" id="IPR029033">
    <property type="entry name" value="His_PPase_superfam"/>
</dbReference>
<feature type="binding site" evidence="1">
    <location>
        <position position="65"/>
    </location>
    <ligand>
        <name>substrate</name>
    </ligand>
</feature>
<dbReference type="PANTHER" id="PTHR48100:SF62">
    <property type="entry name" value="GLUCOSYL-3-PHOSPHOGLYCERATE PHOSPHATASE"/>
    <property type="match status" value="1"/>
</dbReference>
<evidence type="ECO:0000256" key="1">
    <source>
        <dbReference type="PIRSR" id="PIRSR613078-2"/>
    </source>
</evidence>
<keyword evidence="3" id="KW-1185">Reference proteome</keyword>
<dbReference type="PANTHER" id="PTHR48100">
    <property type="entry name" value="BROAD-SPECIFICITY PHOSPHATASE YOR283W-RELATED"/>
    <property type="match status" value="1"/>
</dbReference>
<comment type="caution">
    <text evidence="2">The sequence shown here is derived from an EMBL/GenBank/DDBJ whole genome shotgun (WGS) entry which is preliminary data.</text>
</comment>
<dbReference type="PROSITE" id="PS00175">
    <property type="entry name" value="PG_MUTASE"/>
    <property type="match status" value="1"/>
</dbReference>
<name>A0A366H503_9BURK</name>
<evidence type="ECO:0000313" key="3">
    <source>
        <dbReference type="Proteomes" id="UP000253628"/>
    </source>
</evidence>
<dbReference type="RefSeq" id="WP_113934322.1">
    <property type="nucleotide sequence ID" value="NZ_JACCEU010000003.1"/>
</dbReference>
<evidence type="ECO:0000313" key="2">
    <source>
        <dbReference type="EMBL" id="RBP37116.1"/>
    </source>
</evidence>
<proteinExistence type="predicted"/>
<dbReference type="InterPro" id="IPR050275">
    <property type="entry name" value="PGM_Phosphatase"/>
</dbReference>
<dbReference type="EMBL" id="QNRQ01000010">
    <property type="protein sequence ID" value="RBP37116.1"/>
    <property type="molecule type" value="Genomic_DNA"/>
</dbReference>
<dbReference type="SUPFAM" id="SSF53254">
    <property type="entry name" value="Phosphoglycerate mutase-like"/>
    <property type="match status" value="1"/>
</dbReference>
<dbReference type="GO" id="GO:0016791">
    <property type="term" value="F:phosphatase activity"/>
    <property type="evidence" value="ECO:0007669"/>
    <property type="project" value="TreeGrafter"/>
</dbReference>
<dbReference type="Pfam" id="PF00300">
    <property type="entry name" value="His_Phos_1"/>
    <property type="match status" value="1"/>
</dbReference>
<dbReference type="SMART" id="SM00855">
    <property type="entry name" value="PGAM"/>
    <property type="match status" value="1"/>
</dbReference>
<dbReference type="AlphaFoldDB" id="A0A366H503"/>
<feature type="binding site" evidence="1">
    <location>
        <begin position="15"/>
        <end position="22"/>
    </location>
    <ligand>
        <name>substrate</name>
    </ligand>
</feature>
<organism evidence="2 3">
    <name type="scientific">Eoetvoesiella caeni</name>
    <dbReference type="NCBI Taxonomy" id="645616"/>
    <lineage>
        <taxon>Bacteria</taxon>
        <taxon>Pseudomonadati</taxon>
        <taxon>Pseudomonadota</taxon>
        <taxon>Betaproteobacteria</taxon>
        <taxon>Burkholderiales</taxon>
        <taxon>Alcaligenaceae</taxon>
        <taxon>Eoetvoesiella</taxon>
    </lineage>
</organism>
<dbReference type="OrthoDB" id="9783269at2"/>
<protein>
    <submittedName>
        <fullName evidence="2">Putative phosphoglycerate mutase</fullName>
    </submittedName>
</protein>
<accession>A0A366H503</accession>
<dbReference type="InterPro" id="IPR013078">
    <property type="entry name" value="His_Pase_superF_clade-1"/>
</dbReference>
<gene>
    <name evidence="2" type="ORF">DFR37_11066</name>
</gene>